<dbReference type="InterPro" id="IPR016024">
    <property type="entry name" value="ARM-type_fold"/>
</dbReference>
<feature type="non-terminal residue" evidence="4">
    <location>
        <position position="1"/>
    </location>
</feature>
<comment type="caution">
    <text evidence="4">The sequence shown here is derived from an EMBL/GenBank/DDBJ whole genome shotgun (WGS) entry which is preliminary data.</text>
</comment>
<dbReference type="PROSITE" id="PS51232">
    <property type="entry name" value="GBD_FH3"/>
    <property type="match status" value="1"/>
</dbReference>
<feature type="compositionally biased region" description="Polar residues" evidence="2">
    <location>
        <begin position="382"/>
        <end position="391"/>
    </location>
</feature>
<dbReference type="PANTHER" id="PTHR45920">
    <property type="entry name" value="FORMIN HOMOLOGY 2 DOMAIN CONTAINING, ISOFORM I"/>
    <property type="match status" value="1"/>
</dbReference>
<dbReference type="SUPFAM" id="SSF48371">
    <property type="entry name" value="ARM repeat"/>
    <property type="match status" value="1"/>
</dbReference>
<evidence type="ECO:0000256" key="2">
    <source>
        <dbReference type="SAM" id="MobiDB-lite"/>
    </source>
</evidence>
<dbReference type="InterPro" id="IPR056771">
    <property type="entry name" value="FH3_FHOD1-3-like"/>
</dbReference>
<feature type="region of interest" description="Disordered" evidence="2">
    <location>
        <begin position="208"/>
        <end position="241"/>
    </location>
</feature>
<gene>
    <name evidence="4" type="ORF">BLA29_002699</name>
</gene>
<dbReference type="GO" id="GO:0005737">
    <property type="term" value="C:cytoplasm"/>
    <property type="evidence" value="ECO:0007669"/>
    <property type="project" value="TreeGrafter"/>
</dbReference>
<keyword evidence="5" id="KW-1185">Reference proteome</keyword>
<feature type="compositionally biased region" description="Pro residues" evidence="2">
    <location>
        <begin position="604"/>
        <end position="624"/>
    </location>
</feature>
<feature type="non-terminal residue" evidence="4">
    <location>
        <position position="645"/>
    </location>
</feature>
<dbReference type="PANTHER" id="PTHR45920:SF4">
    <property type="entry name" value="FORMIN HOMOLOGY 2 DOMAIN CONTAINING, ISOFORM I"/>
    <property type="match status" value="1"/>
</dbReference>
<organism evidence="4 5">
    <name type="scientific">Euroglyphus maynei</name>
    <name type="common">Mayne's house dust mite</name>
    <dbReference type="NCBI Taxonomy" id="6958"/>
    <lineage>
        <taxon>Eukaryota</taxon>
        <taxon>Metazoa</taxon>
        <taxon>Ecdysozoa</taxon>
        <taxon>Arthropoda</taxon>
        <taxon>Chelicerata</taxon>
        <taxon>Arachnida</taxon>
        <taxon>Acari</taxon>
        <taxon>Acariformes</taxon>
        <taxon>Sarcoptiformes</taxon>
        <taxon>Astigmata</taxon>
        <taxon>Psoroptidia</taxon>
        <taxon>Analgoidea</taxon>
        <taxon>Pyroglyphidae</taxon>
        <taxon>Pyroglyphinae</taxon>
        <taxon>Euroglyphus</taxon>
    </lineage>
</organism>
<protein>
    <recommendedName>
        <fullName evidence="3">GBD/FH3 domain-containing protein</fullName>
    </recommendedName>
</protein>
<feature type="region of interest" description="Disordered" evidence="2">
    <location>
        <begin position="363"/>
        <end position="403"/>
    </location>
</feature>
<reference evidence="4 5" key="1">
    <citation type="submission" date="2017-03" db="EMBL/GenBank/DDBJ databases">
        <title>Genome Survey of Euroglyphus maynei.</title>
        <authorList>
            <person name="Arlian L.G."/>
            <person name="Morgan M.S."/>
            <person name="Rider S.D."/>
        </authorList>
    </citation>
    <scope>NUCLEOTIDE SEQUENCE [LARGE SCALE GENOMIC DNA]</scope>
    <source>
        <strain evidence="4">Arlian Lab</strain>
        <tissue evidence="4">Whole body</tissue>
    </source>
</reference>
<dbReference type="Gene3D" id="1.25.10.10">
    <property type="entry name" value="Leucine-rich Repeat Variant"/>
    <property type="match status" value="1"/>
</dbReference>
<feature type="domain" description="GBD/FH3" evidence="3">
    <location>
        <begin position="1"/>
        <end position="324"/>
    </location>
</feature>
<dbReference type="GO" id="GO:0051015">
    <property type="term" value="F:actin filament binding"/>
    <property type="evidence" value="ECO:0007669"/>
    <property type="project" value="TreeGrafter"/>
</dbReference>
<dbReference type="GO" id="GO:0030866">
    <property type="term" value="P:cortical actin cytoskeleton organization"/>
    <property type="evidence" value="ECO:0007669"/>
    <property type="project" value="TreeGrafter"/>
</dbReference>
<evidence type="ECO:0000313" key="4">
    <source>
        <dbReference type="EMBL" id="OTF70113.1"/>
    </source>
</evidence>
<name>A0A1Y3AR54_EURMA</name>
<sequence>RELRRALFSLKQIFQDDKDLVHEFVRNDGLACLIKVGSEADQNYQNYILRALGQLMLYVDGMNGVIEHPETIQWLYSLISSEYRLVVKTALKLLLVFVEYVDSNCLILINSIHQIDSERGVKPWNNIMNILNEKDSADIEISIFSMTLINKTLNGIPDQDTYYDVCDALEEQGIERIIQHYMSKHGTDRDLLQQFRIYDAVLRLEDGDDDGNGIPADSRHTPRNRKTNNNNEDRRKSKRHSIDMIKPSFPIKTNQSNGTAAQFNRFNNKSTSLNPSFNNKKAFYNLPPNVNPSMVSNGFDEININLKKRDFRSKSLAQEHEIHNQRSSISSCSSADSYGSYASYGSYVSNEDTKAATLIDPLKNLDSPSIDSNEDDTDRSLDLNSRSSNHTESSDEMLKPHDFDGSQESFNLWETTRKSILNHGYHPTNGDASSGLTRQPSLKERKTWMLSLMYGKTNGDDAPKSPNFVKQPAPIPNATTGFWNGNAKTDIVSPSSTVINDLLNLNKPTESVKCLKEKFIQQTTQLDNNLVPKIIHQKEQITDKFANNFEYLQWEQLVNQMSRPLVINDMDFTDLVDDDDNDICNPTVNGIGPNCGPSSLNGSTPPPPPPPMMMISPPPPPPPSMSSGGFLPPPPPPPRVNGPGL</sequence>
<dbReference type="Proteomes" id="UP000194236">
    <property type="component" value="Unassembled WGS sequence"/>
</dbReference>
<proteinExistence type="predicted"/>
<accession>A0A1Y3AR54</accession>
<dbReference type="InterPro" id="IPR011989">
    <property type="entry name" value="ARM-like"/>
</dbReference>
<feature type="compositionally biased region" description="Basic and acidic residues" evidence="2">
    <location>
        <begin position="392"/>
        <end position="403"/>
    </location>
</feature>
<evidence type="ECO:0000259" key="3">
    <source>
        <dbReference type="PROSITE" id="PS51232"/>
    </source>
</evidence>
<evidence type="ECO:0000313" key="5">
    <source>
        <dbReference type="Proteomes" id="UP000194236"/>
    </source>
</evidence>
<dbReference type="InterPro" id="IPR014768">
    <property type="entry name" value="GBD/FH3_dom"/>
</dbReference>
<dbReference type="AlphaFoldDB" id="A0A1Y3AR54"/>
<dbReference type="Pfam" id="PF24959">
    <property type="entry name" value="FH3_FHOD1-3"/>
    <property type="match status" value="1"/>
</dbReference>
<feature type="compositionally biased region" description="Basic and acidic residues" evidence="2">
    <location>
        <begin position="231"/>
        <end position="241"/>
    </location>
</feature>
<evidence type="ECO:0000256" key="1">
    <source>
        <dbReference type="ARBA" id="ARBA00023203"/>
    </source>
</evidence>
<feature type="compositionally biased region" description="Pro residues" evidence="2">
    <location>
        <begin position="631"/>
        <end position="645"/>
    </location>
</feature>
<keyword evidence="1" id="KW-0009">Actin-binding</keyword>
<dbReference type="OrthoDB" id="9806920at2759"/>
<dbReference type="GO" id="GO:0005856">
    <property type="term" value="C:cytoskeleton"/>
    <property type="evidence" value="ECO:0007669"/>
    <property type="project" value="TreeGrafter"/>
</dbReference>
<dbReference type="EMBL" id="MUJZ01067246">
    <property type="protein sequence ID" value="OTF70113.1"/>
    <property type="molecule type" value="Genomic_DNA"/>
</dbReference>
<feature type="region of interest" description="Disordered" evidence="2">
    <location>
        <begin position="589"/>
        <end position="645"/>
    </location>
</feature>